<organism evidence="1 2">
    <name type="scientific">Cuscuta australis</name>
    <dbReference type="NCBI Taxonomy" id="267555"/>
    <lineage>
        <taxon>Eukaryota</taxon>
        <taxon>Viridiplantae</taxon>
        <taxon>Streptophyta</taxon>
        <taxon>Embryophyta</taxon>
        <taxon>Tracheophyta</taxon>
        <taxon>Spermatophyta</taxon>
        <taxon>Magnoliopsida</taxon>
        <taxon>eudicotyledons</taxon>
        <taxon>Gunneridae</taxon>
        <taxon>Pentapetalae</taxon>
        <taxon>asterids</taxon>
        <taxon>lamiids</taxon>
        <taxon>Solanales</taxon>
        <taxon>Convolvulaceae</taxon>
        <taxon>Cuscuteae</taxon>
        <taxon>Cuscuta</taxon>
        <taxon>Cuscuta subgen. Grammica</taxon>
        <taxon>Cuscuta sect. Cleistogrammica</taxon>
    </lineage>
</organism>
<dbReference type="AlphaFoldDB" id="A0A328DVU9"/>
<name>A0A328DVU9_9ASTE</name>
<reference evidence="1 2" key="1">
    <citation type="submission" date="2018-06" db="EMBL/GenBank/DDBJ databases">
        <title>The Genome of Cuscuta australis (Dodder) Provides Insight into the Evolution of Plant Parasitism.</title>
        <authorList>
            <person name="Liu H."/>
        </authorList>
    </citation>
    <scope>NUCLEOTIDE SEQUENCE [LARGE SCALE GENOMIC DNA]</scope>
    <source>
        <strain evidence="2">cv. Yunnan</strain>
        <tissue evidence="1">Vines</tissue>
    </source>
</reference>
<accession>A0A328DVU9</accession>
<dbReference type="EMBL" id="NQVE01000076">
    <property type="protein sequence ID" value="RAL49812.1"/>
    <property type="molecule type" value="Genomic_DNA"/>
</dbReference>
<proteinExistence type="predicted"/>
<protein>
    <submittedName>
        <fullName evidence="1">Uncharacterized protein</fullName>
    </submittedName>
</protein>
<keyword evidence="2" id="KW-1185">Reference proteome</keyword>
<gene>
    <name evidence="1" type="ORF">DM860_002103</name>
</gene>
<dbReference type="Proteomes" id="UP000249390">
    <property type="component" value="Unassembled WGS sequence"/>
</dbReference>
<comment type="caution">
    <text evidence="1">The sequence shown here is derived from an EMBL/GenBank/DDBJ whole genome shotgun (WGS) entry which is preliminary data.</text>
</comment>
<sequence>MLLALLQYPYAVTAYNEETAVFHLSLNHPQITIKISNLRIPGEAPVMMHHTQTKNTEKWHEKLVQILSSIEEWEEPLQAISSQRKKNAKNFIFAVLYSVFSSPPYFIPGAMLNLSRTYLLNSRFGNGFLHFNRIGCRRTLMKPQPLGKEAAIDQDAKLTNSLSGKRSRYNHFHKDDTSKTEQLEHKSIAYNNHFASKYELRKEEFFSISRGRTRGEIIIGYILIPLTRAQHQRRASYLNWLTLNTPPQDGDEDAGDDDVDRAQAVQDAKNMPRSTLGYIDDKAQADFKDTAQSDIMNSIPWKQMLAIVNYELPIDQDCKNIMDQIIRDNYNIFRRCIANKRILIALNRGEVLSYSGEAIRVTREAMKSFEFIDAATFQGSKYPVFLAYAKQDMKAVLNHLCVFQIRASLGNLFFSWFGLCQIVAFGSHWLKVLGARG</sequence>
<evidence type="ECO:0000313" key="1">
    <source>
        <dbReference type="EMBL" id="RAL49812.1"/>
    </source>
</evidence>
<evidence type="ECO:0000313" key="2">
    <source>
        <dbReference type="Proteomes" id="UP000249390"/>
    </source>
</evidence>